<evidence type="ECO:0000256" key="7">
    <source>
        <dbReference type="ARBA" id="ARBA00023326"/>
    </source>
</evidence>
<dbReference type="PANTHER" id="PTHR42061">
    <property type="entry name" value="ENDO-CHITOSANASE"/>
    <property type="match status" value="1"/>
</dbReference>
<dbReference type="InterPro" id="IPR009939">
    <property type="entry name" value="Chitosanase_fungal"/>
</dbReference>
<dbReference type="PANTHER" id="PTHR42061:SF6">
    <property type="entry name" value="ENDO-CHITOSANASE"/>
    <property type="match status" value="1"/>
</dbReference>
<feature type="signal peptide" evidence="8">
    <location>
        <begin position="1"/>
        <end position="23"/>
    </location>
</feature>
<evidence type="ECO:0000256" key="4">
    <source>
        <dbReference type="ARBA" id="ARBA00022801"/>
    </source>
</evidence>
<keyword evidence="10" id="KW-1185">Reference proteome</keyword>
<evidence type="ECO:0000313" key="9">
    <source>
        <dbReference type="EMBL" id="MCI3242485.1"/>
    </source>
</evidence>
<evidence type="ECO:0000256" key="3">
    <source>
        <dbReference type="ARBA" id="ARBA00022729"/>
    </source>
</evidence>
<reference evidence="9" key="1">
    <citation type="submission" date="2022-03" db="EMBL/GenBank/DDBJ databases">
        <title>Streptomyces 7R015 and 7R016 isolated from Barleria lupulina in Thailand.</title>
        <authorList>
            <person name="Kanchanasin P."/>
            <person name="Phongsopitanun W."/>
            <person name="Tanasupawat S."/>
        </authorList>
    </citation>
    <scope>NUCLEOTIDE SEQUENCE</scope>
    <source>
        <strain evidence="9">7R016</strain>
    </source>
</reference>
<proteinExistence type="predicted"/>
<keyword evidence="5" id="KW-0119">Carbohydrate metabolism</keyword>
<evidence type="ECO:0000256" key="2">
    <source>
        <dbReference type="ARBA" id="ARBA00022525"/>
    </source>
</evidence>
<dbReference type="Proteomes" id="UP001165270">
    <property type="component" value="Unassembled WGS sequence"/>
</dbReference>
<gene>
    <name evidence="9" type="ORF">MQN93_22420</name>
</gene>
<evidence type="ECO:0000313" key="10">
    <source>
        <dbReference type="Proteomes" id="UP001165270"/>
    </source>
</evidence>
<keyword evidence="6" id="KW-0326">Glycosidase</keyword>
<evidence type="ECO:0000256" key="5">
    <source>
        <dbReference type="ARBA" id="ARBA00023277"/>
    </source>
</evidence>
<dbReference type="Pfam" id="PF07335">
    <property type="entry name" value="Glyco_hydro_75"/>
    <property type="match status" value="1"/>
</dbReference>
<dbReference type="RefSeq" id="WP_242710986.1">
    <property type="nucleotide sequence ID" value="NZ_JALDAX010000008.1"/>
</dbReference>
<comment type="subcellular location">
    <subcellularLocation>
        <location evidence="1">Secreted</location>
    </subcellularLocation>
</comment>
<protein>
    <submittedName>
        <fullName evidence="9">Glycoside hydrolase family 75 protein</fullName>
    </submittedName>
</protein>
<keyword evidence="4 9" id="KW-0378">Hydrolase</keyword>
<keyword evidence="3 8" id="KW-0732">Signal</keyword>
<feature type="chain" id="PRO_5045798609" evidence="8">
    <location>
        <begin position="24"/>
        <end position="231"/>
    </location>
</feature>
<dbReference type="GO" id="GO:0016787">
    <property type="term" value="F:hydrolase activity"/>
    <property type="evidence" value="ECO:0007669"/>
    <property type="project" value="UniProtKB-KW"/>
</dbReference>
<organism evidence="9 10">
    <name type="scientific">Streptomyces spinosisporus</name>
    <dbReference type="NCBI Taxonomy" id="2927582"/>
    <lineage>
        <taxon>Bacteria</taxon>
        <taxon>Bacillati</taxon>
        <taxon>Actinomycetota</taxon>
        <taxon>Actinomycetes</taxon>
        <taxon>Kitasatosporales</taxon>
        <taxon>Streptomycetaceae</taxon>
        <taxon>Streptomyces</taxon>
    </lineage>
</organism>
<keyword evidence="2" id="KW-0964">Secreted</keyword>
<evidence type="ECO:0000256" key="6">
    <source>
        <dbReference type="ARBA" id="ARBA00023295"/>
    </source>
</evidence>
<keyword evidence="7" id="KW-0624">Polysaccharide degradation</keyword>
<accession>A0ABS9XKE5</accession>
<evidence type="ECO:0000256" key="8">
    <source>
        <dbReference type="SAM" id="SignalP"/>
    </source>
</evidence>
<comment type="caution">
    <text evidence="9">The sequence shown here is derived from an EMBL/GenBank/DDBJ whole genome shotgun (WGS) entry which is preliminary data.</text>
</comment>
<dbReference type="EMBL" id="JALDAX010000008">
    <property type="protein sequence ID" value="MCI3242485.1"/>
    <property type="molecule type" value="Genomic_DNA"/>
</dbReference>
<sequence length="231" mass="24302">MRVQSLTLAVAGAALLAPSMAAAAEPRVPAAPTALREGDVRATDLLTRVRDCTRISHGRFRSDHGKRASVAVCGTRHAVFWKADLDIDCDGQPGPRCNRRTDPLFSAATAYRQSDGRALSAERLPYVVVPAGGPVWNPADDGVRGGSVAAVVYRGRVQYAVVGDIGPRGLIGEASYATAKALGIDPNPRHGGAPSGVTYIVFKNSQARPIESHAAAVAAGRRLARRFVQGE</sequence>
<evidence type="ECO:0000256" key="1">
    <source>
        <dbReference type="ARBA" id="ARBA00004613"/>
    </source>
</evidence>
<name>A0ABS9XKE5_9ACTN</name>